<dbReference type="KEGG" id="lem:LEN_4845"/>
<reference evidence="2 3" key="1">
    <citation type="journal article" date="2017" name="DNA Res.">
        <title>Complete genome sequence and expression profile of the commercial lytic enzyme producer Lysobacter enzymogenes M497-1.</title>
        <authorList>
            <person name="Takami H."/>
            <person name="Toyoda A."/>
            <person name="Uchiyama I."/>
            <person name="Itoh T."/>
            <person name="Takaki Y."/>
            <person name="Arai W."/>
            <person name="Nishi S."/>
            <person name="Kawai M."/>
            <person name="Shinya K."/>
            <person name="Ikeda H."/>
        </authorList>
    </citation>
    <scope>NUCLEOTIDE SEQUENCE [LARGE SCALE GENOMIC DNA]</scope>
    <source>
        <strain evidence="2 3">M497-1</strain>
    </source>
</reference>
<dbReference type="AlphaFoldDB" id="A0AAU9B9Q0"/>
<feature type="compositionally biased region" description="Basic and acidic residues" evidence="1">
    <location>
        <begin position="1"/>
        <end position="10"/>
    </location>
</feature>
<gene>
    <name evidence="2" type="ORF">LEN_4845</name>
</gene>
<proteinExistence type="predicted"/>
<organism evidence="2 3">
    <name type="scientific">Lysobacter enzymogenes</name>
    <dbReference type="NCBI Taxonomy" id="69"/>
    <lineage>
        <taxon>Bacteria</taxon>
        <taxon>Pseudomonadati</taxon>
        <taxon>Pseudomonadota</taxon>
        <taxon>Gammaproteobacteria</taxon>
        <taxon>Lysobacterales</taxon>
        <taxon>Lysobacteraceae</taxon>
        <taxon>Lysobacter</taxon>
    </lineage>
</organism>
<evidence type="ECO:0000256" key="1">
    <source>
        <dbReference type="SAM" id="MobiDB-lite"/>
    </source>
</evidence>
<dbReference type="EMBL" id="AP014940">
    <property type="protein sequence ID" value="BAW00333.1"/>
    <property type="molecule type" value="Genomic_DNA"/>
</dbReference>
<feature type="region of interest" description="Disordered" evidence="1">
    <location>
        <begin position="1"/>
        <end position="27"/>
    </location>
</feature>
<sequence>MPPIDVRREPQQPSPAPPEAARKPNRFMRPALGLPVLAMIAGLAGCGDRERAGAAQPTQAPLAQSASPAAAAAPAGELAGHDAPLSPGAAPVRGDPHRLEAGFVSGGAFSAQAAERAVQTQERFDRLLTALDEGFRNDPDAAEIARLFGTRFTGALAKSGTGVALERLACGQRICAASLTGEKIAATRLLEALMSGNGDGGAKIGSSSIKLVEPSAPGAPTGYRVVFSTDPSVSVIVERP</sequence>
<name>A0AAU9B9Q0_LYSEN</name>
<dbReference type="Proteomes" id="UP000218824">
    <property type="component" value="Chromosome"/>
</dbReference>
<evidence type="ECO:0000313" key="2">
    <source>
        <dbReference type="EMBL" id="BAW00333.1"/>
    </source>
</evidence>
<accession>A0AAU9B9Q0</accession>
<protein>
    <recommendedName>
        <fullName evidence="4">Lipoprotein</fullName>
    </recommendedName>
</protein>
<evidence type="ECO:0008006" key="4">
    <source>
        <dbReference type="Google" id="ProtNLM"/>
    </source>
</evidence>
<feature type="region of interest" description="Disordered" evidence="1">
    <location>
        <begin position="51"/>
        <end position="97"/>
    </location>
</feature>
<evidence type="ECO:0000313" key="3">
    <source>
        <dbReference type="Proteomes" id="UP000218824"/>
    </source>
</evidence>
<feature type="compositionally biased region" description="Low complexity" evidence="1">
    <location>
        <begin position="53"/>
        <end position="78"/>
    </location>
</feature>